<dbReference type="GeneID" id="19470442"/>
<dbReference type="InterPro" id="IPR001810">
    <property type="entry name" value="F-box_dom"/>
</dbReference>
<organism evidence="3 4">
    <name type="scientific">Glarea lozoyensis (strain ATCC 20868 / MF5171)</name>
    <dbReference type="NCBI Taxonomy" id="1116229"/>
    <lineage>
        <taxon>Eukaryota</taxon>
        <taxon>Fungi</taxon>
        <taxon>Dikarya</taxon>
        <taxon>Ascomycota</taxon>
        <taxon>Pezizomycotina</taxon>
        <taxon>Leotiomycetes</taxon>
        <taxon>Helotiales</taxon>
        <taxon>Helotiaceae</taxon>
        <taxon>Glarea</taxon>
    </lineage>
</organism>
<feature type="domain" description="F-box" evidence="2">
    <location>
        <begin position="24"/>
        <end position="69"/>
    </location>
</feature>
<reference evidence="3 4" key="1">
    <citation type="journal article" date="2013" name="BMC Genomics">
        <title>Genomics-driven discovery of the pneumocandin biosynthetic gene cluster in the fungus Glarea lozoyensis.</title>
        <authorList>
            <person name="Chen L."/>
            <person name="Yue Q."/>
            <person name="Zhang X."/>
            <person name="Xiang M."/>
            <person name="Wang C."/>
            <person name="Li S."/>
            <person name="Che Y."/>
            <person name="Ortiz-Lopez F.J."/>
            <person name="Bills G.F."/>
            <person name="Liu X."/>
            <person name="An Z."/>
        </authorList>
    </citation>
    <scope>NUCLEOTIDE SEQUENCE [LARGE SCALE GENOMIC DNA]</scope>
    <source>
        <strain evidence="4">ATCC 20868 / MF5171</strain>
    </source>
</reference>
<proteinExistence type="predicted"/>
<evidence type="ECO:0000313" key="3">
    <source>
        <dbReference type="EMBL" id="EPE24820.1"/>
    </source>
</evidence>
<dbReference type="AlphaFoldDB" id="S3CG02"/>
<dbReference type="OrthoDB" id="3494000at2759"/>
<keyword evidence="4" id="KW-1185">Reference proteome</keyword>
<name>S3CG02_GLAL2</name>
<evidence type="ECO:0000313" key="4">
    <source>
        <dbReference type="Proteomes" id="UP000016922"/>
    </source>
</evidence>
<dbReference type="RefSeq" id="XP_008087735.1">
    <property type="nucleotide sequence ID" value="XM_008089544.1"/>
</dbReference>
<evidence type="ECO:0000256" key="1">
    <source>
        <dbReference type="SAM" id="MobiDB-lite"/>
    </source>
</evidence>
<sequence length="462" mass="52339">MSDDQDAKTSDSWEEWKAWELEALTVVPTLPQEIQDRIFDYCDMTSLATLCHLNKSFRKRMTPLLWTDIDFTETFDDDEDKVERTRKFFVLCDDLKSKDPTRWDTLRARVRMLDLGRVHGINIVHEKEFDGDDWPYFTPLEEGAPITHNIFNIIAQFTNLTSLSVYVKNWWPYSSVRHNGEALAQTMSKLKSLKVGGQMPPDILSGLFVKPERLENLTLVNLHALPGQIDGPEAVELPPGVGTRFSSLKILHLVKFADLDGHLSGEASSDDGDDLGQEEDREYVSGMRWEFPRESEAVVFRQWASLLTHSSKTLVDVILENRYLTSHPPEEISEKPINPGVTHPGTYGAHSILKSQESLFPVFDDKSAWPNLKNLTLVGMGSEQTVSSAFEHLEPQVQVQQRLATIEKMEGDATPEQISTPIEFANQETWGWHVLKTKLNAHLAESDQKEEEGSGSGEDDSE</sequence>
<gene>
    <name evidence="3" type="ORF">GLAREA_11401</name>
</gene>
<dbReference type="InterPro" id="IPR036047">
    <property type="entry name" value="F-box-like_dom_sf"/>
</dbReference>
<dbReference type="EMBL" id="KE145372">
    <property type="protein sequence ID" value="EPE24820.1"/>
    <property type="molecule type" value="Genomic_DNA"/>
</dbReference>
<accession>S3CG02</accession>
<dbReference type="KEGG" id="glz:GLAREA_11401"/>
<dbReference type="Proteomes" id="UP000016922">
    <property type="component" value="Unassembled WGS sequence"/>
</dbReference>
<dbReference type="PROSITE" id="PS50181">
    <property type="entry name" value="FBOX"/>
    <property type="match status" value="1"/>
</dbReference>
<feature type="region of interest" description="Disordered" evidence="1">
    <location>
        <begin position="443"/>
        <end position="462"/>
    </location>
</feature>
<evidence type="ECO:0000259" key="2">
    <source>
        <dbReference type="PROSITE" id="PS50181"/>
    </source>
</evidence>
<protein>
    <submittedName>
        <fullName evidence="3">F-box</fullName>
    </submittedName>
</protein>
<dbReference type="HOGENOM" id="CLU_591901_0_0_1"/>
<dbReference type="SUPFAM" id="SSF81383">
    <property type="entry name" value="F-box domain"/>
    <property type="match status" value="1"/>
</dbReference>